<dbReference type="InterPro" id="IPR008880">
    <property type="entry name" value="Trigger_fac_C"/>
</dbReference>
<dbReference type="GO" id="GO:0003755">
    <property type="term" value="F:peptidyl-prolyl cis-trans isomerase activity"/>
    <property type="evidence" value="ECO:0007669"/>
    <property type="project" value="UniProtKB-KW"/>
</dbReference>
<keyword evidence="5" id="KW-0732">Signal</keyword>
<dbReference type="Gene3D" id="1.10.3120.10">
    <property type="entry name" value="Trigger factor, C-terminal domain"/>
    <property type="match status" value="1"/>
</dbReference>
<feature type="domain" description="Trigger factor C-terminal" evidence="7">
    <location>
        <begin position="192"/>
        <end position="347"/>
    </location>
</feature>
<dbReference type="InterPro" id="IPR027304">
    <property type="entry name" value="Trigger_fact/SurA_dom_sf"/>
</dbReference>
<feature type="domain" description="PPIase FKBP-type" evidence="6">
    <location>
        <begin position="85"/>
        <end position="167"/>
    </location>
</feature>
<proteinExistence type="predicted"/>
<dbReference type="RefSeq" id="WP_090173553.1">
    <property type="nucleotide sequence ID" value="NZ_FMXR01000009.1"/>
</dbReference>
<dbReference type="SUPFAM" id="SSF109998">
    <property type="entry name" value="Triger factor/SurA peptide-binding domain-like"/>
    <property type="match status" value="1"/>
</dbReference>
<dbReference type="Pfam" id="PF05698">
    <property type="entry name" value="Trigger_C"/>
    <property type="match status" value="1"/>
</dbReference>
<gene>
    <name evidence="8" type="ORF">SAMN02910417_01361</name>
</gene>
<dbReference type="STRING" id="1732.SAMN02910417_01361"/>
<reference evidence="8 9" key="1">
    <citation type="submission" date="2016-10" db="EMBL/GenBank/DDBJ databases">
        <authorList>
            <person name="de Groot N.N."/>
        </authorList>
    </citation>
    <scope>NUCLEOTIDE SEQUENCE [LARGE SCALE GENOMIC DNA]</scope>
    <source>
        <strain evidence="8 9">DSM 3217</strain>
    </source>
</reference>
<dbReference type="SUPFAM" id="SSF54534">
    <property type="entry name" value="FKBP-like"/>
    <property type="match status" value="1"/>
</dbReference>
<dbReference type="AlphaFoldDB" id="A0A1G6BCD1"/>
<feature type="signal peptide" evidence="5">
    <location>
        <begin position="1"/>
        <end position="18"/>
    </location>
</feature>
<comment type="catalytic activity">
    <reaction evidence="1">
        <text>[protein]-peptidylproline (omega=180) = [protein]-peptidylproline (omega=0)</text>
        <dbReference type="Rhea" id="RHEA:16237"/>
        <dbReference type="Rhea" id="RHEA-COMP:10747"/>
        <dbReference type="Rhea" id="RHEA-COMP:10748"/>
        <dbReference type="ChEBI" id="CHEBI:83833"/>
        <dbReference type="ChEBI" id="CHEBI:83834"/>
        <dbReference type="EC" id="5.2.1.8"/>
    </reaction>
</comment>
<keyword evidence="3" id="KW-0697">Rotamase</keyword>
<evidence type="ECO:0000259" key="6">
    <source>
        <dbReference type="Pfam" id="PF00254"/>
    </source>
</evidence>
<evidence type="ECO:0000256" key="2">
    <source>
        <dbReference type="ARBA" id="ARBA00013194"/>
    </source>
</evidence>
<evidence type="ECO:0000256" key="5">
    <source>
        <dbReference type="SAM" id="SignalP"/>
    </source>
</evidence>
<dbReference type="GO" id="GO:0015031">
    <property type="term" value="P:protein transport"/>
    <property type="evidence" value="ECO:0007669"/>
    <property type="project" value="InterPro"/>
</dbReference>
<dbReference type="OrthoDB" id="9767721at2"/>
<dbReference type="InterPro" id="IPR046357">
    <property type="entry name" value="PPIase_dom_sf"/>
</dbReference>
<dbReference type="InterPro" id="IPR037041">
    <property type="entry name" value="Trigger_fac_C_sf"/>
</dbReference>
<evidence type="ECO:0000256" key="3">
    <source>
        <dbReference type="ARBA" id="ARBA00023110"/>
    </source>
</evidence>
<protein>
    <recommendedName>
        <fullName evidence="2">peptidylprolyl isomerase</fullName>
        <ecNumber evidence="2">5.2.1.8</ecNumber>
    </recommendedName>
</protein>
<dbReference type="EC" id="5.2.1.8" evidence="2"/>
<dbReference type="GO" id="GO:0006457">
    <property type="term" value="P:protein folding"/>
    <property type="evidence" value="ECO:0007669"/>
    <property type="project" value="InterPro"/>
</dbReference>
<evidence type="ECO:0000259" key="7">
    <source>
        <dbReference type="Pfam" id="PF05698"/>
    </source>
</evidence>
<sequence length="363" mass="40656">MKKKYLLLTLIVPFVVTGCSTSESSSVSDVEISDDAIVTEDGAVVLGDYSSLEGTKEITTVTDDDIESEIESTLADEAQYTDVTRAIKTGDYVTLYMTATIDGDELYEFTQEDGGYEVVAGDESFGSEIDDKLIGSKVGDEFSITVTYDDDFDDSDLAGNTVDYQIEIGAVQEEEIPELTDEYVKENFGYDTVDEYKESVRESLEESNEANSVYSLGIDLISQVTEASTIEYYSDELYEEQEELVNSNYESYMELFGASSVEEIYEMFDMTQDDVDQEIMDSVYTIIVVNAIAQVEGIEISEDDFDTEAQALAESWDYESLEDLEADYTEDEIMYYLLKNRVIDLLISNATVTEVEASDDEEE</sequence>
<evidence type="ECO:0000256" key="4">
    <source>
        <dbReference type="ARBA" id="ARBA00023235"/>
    </source>
</evidence>
<dbReference type="Pfam" id="PF00254">
    <property type="entry name" value="FKBP_C"/>
    <property type="match status" value="1"/>
</dbReference>
<feature type="chain" id="PRO_5039588294" description="peptidylprolyl isomerase" evidence="5">
    <location>
        <begin position="19"/>
        <end position="363"/>
    </location>
</feature>
<dbReference type="InterPro" id="IPR001179">
    <property type="entry name" value="PPIase_FKBP_dom"/>
</dbReference>
<keyword evidence="4" id="KW-0413">Isomerase</keyword>
<evidence type="ECO:0000256" key="1">
    <source>
        <dbReference type="ARBA" id="ARBA00000971"/>
    </source>
</evidence>
<evidence type="ECO:0000313" key="8">
    <source>
        <dbReference type="EMBL" id="SDB18322.1"/>
    </source>
</evidence>
<accession>A0A1G6BCD1</accession>
<dbReference type="Gene3D" id="3.10.50.40">
    <property type="match status" value="1"/>
</dbReference>
<dbReference type="PROSITE" id="PS51257">
    <property type="entry name" value="PROKAR_LIPOPROTEIN"/>
    <property type="match status" value="1"/>
</dbReference>
<evidence type="ECO:0000313" key="9">
    <source>
        <dbReference type="Proteomes" id="UP000199228"/>
    </source>
</evidence>
<dbReference type="EMBL" id="FMXR01000009">
    <property type="protein sequence ID" value="SDB18322.1"/>
    <property type="molecule type" value="Genomic_DNA"/>
</dbReference>
<keyword evidence="9" id="KW-1185">Reference proteome</keyword>
<dbReference type="Proteomes" id="UP000199228">
    <property type="component" value="Unassembled WGS sequence"/>
</dbReference>
<name>A0A1G6BCD1_EUBOX</name>
<organism evidence="8 9">
    <name type="scientific">Eubacterium oxidoreducens</name>
    <dbReference type="NCBI Taxonomy" id="1732"/>
    <lineage>
        <taxon>Bacteria</taxon>
        <taxon>Bacillati</taxon>
        <taxon>Bacillota</taxon>
        <taxon>Clostridia</taxon>
        <taxon>Eubacteriales</taxon>
        <taxon>Eubacteriaceae</taxon>
        <taxon>Eubacterium</taxon>
    </lineage>
</organism>